<protein>
    <submittedName>
        <fullName evidence="1">Uncharacterized protein</fullName>
    </submittedName>
</protein>
<dbReference type="Proteomes" id="UP000002564">
    <property type="component" value="Chromosome"/>
</dbReference>
<evidence type="ECO:0000313" key="2">
    <source>
        <dbReference type="Proteomes" id="UP000002564"/>
    </source>
</evidence>
<accession>B4RJN7</accession>
<dbReference type="EMBL" id="CP001050">
    <property type="protein sequence ID" value="ACF29039.1"/>
    <property type="molecule type" value="Genomic_DNA"/>
</dbReference>
<organism evidence="1 2">
    <name type="scientific">Neisseria gonorrhoeae (strain NCCP11945)</name>
    <dbReference type="NCBI Taxonomy" id="521006"/>
    <lineage>
        <taxon>Bacteria</taxon>
        <taxon>Pseudomonadati</taxon>
        <taxon>Pseudomonadota</taxon>
        <taxon>Betaproteobacteria</taxon>
        <taxon>Neisseriales</taxon>
        <taxon>Neisseriaceae</taxon>
        <taxon>Neisseria</taxon>
    </lineage>
</organism>
<dbReference type="AlphaFoldDB" id="B4RJN7"/>
<name>B4RJN7_NEIG2</name>
<evidence type="ECO:0000313" key="1">
    <source>
        <dbReference type="EMBL" id="ACF29039.1"/>
    </source>
</evidence>
<sequence length="45" mass="4887">MLRCAAYVVGRGGIWAETAACVPCVPCLAWGAQVEYSKQILFPTR</sequence>
<dbReference type="HOGENOM" id="CLU_3202395_0_0_4"/>
<proteinExistence type="predicted"/>
<gene>
    <name evidence="1" type="ordered locus">NGK_0346</name>
</gene>
<dbReference type="KEGG" id="ngk:NGK_0346"/>
<reference evidence="1 2" key="1">
    <citation type="journal article" date="2008" name="J. Bacteriol.">
        <title>Complete genome sequence of Neisseria gonorrhoeae NCCP11945.</title>
        <authorList>
            <person name="Chung G.T."/>
            <person name="Yoo J.S."/>
            <person name="Oh H.B."/>
            <person name="Lee Y.S."/>
            <person name="Cha S.H."/>
            <person name="Kim S.J."/>
            <person name="Yoo C.K."/>
        </authorList>
    </citation>
    <scope>NUCLEOTIDE SEQUENCE [LARGE SCALE GENOMIC DNA]</scope>
    <source>
        <strain evidence="1 2">NCCP11945</strain>
    </source>
</reference>